<keyword evidence="2" id="KW-1185">Reference proteome</keyword>
<evidence type="ECO:0000313" key="2">
    <source>
        <dbReference type="Proteomes" id="UP001055072"/>
    </source>
</evidence>
<proteinExistence type="predicted"/>
<comment type="caution">
    <text evidence="1">The sequence shown here is derived from an EMBL/GenBank/DDBJ whole genome shotgun (WGS) entry which is preliminary data.</text>
</comment>
<reference evidence="1" key="1">
    <citation type="journal article" date="2021" name="Environ. Microbiol.">
        <title>Gene family expansions and transcriptome signatures uncover fungal adaptations to wood decay.</title>
        <authorList>
            <person name="Hage H."/>
            <person name="Miyauchi S."/>
            <person name="Viragh M."/>
            <person name="Drula E."/>
            <person name="Min B."/>
            <person name="Chaduli D."/>
            <person name="Navarro D."/>
            <person name="Favel A."/>
            <person name="Norest M."/>
            <person name="Lesage-Meessen L."/>
            <person name="Balint B."/>
            <person name="Merenyi Z."/>
            <person name="de Eugenio L."/>
            <person name="Morin E."/>
            <person name="Martinez A.T."/>
            <person name="Baldrian P."/>
            <person name="Stursova M."/>
            <person name="Martinez M.J."/>
            <person name="Novotny C."/>
            <person name="Magnuson J.K."/>
            <person name="Spatafora J.W."/>
            <person name="Maurice S."/>
            <person name="Pangilinan J."/>
            <person name="Andreopoulos W."/>
            <person name="LaButti K."/>
            <person name="Hundley H."/>
            <person name="Na H."/>
            <person name="Kuo A."/>
            <person name="Barry K."/>
            <person name="Lipzen A."/>
            <person name="Henrissat B."/>
            <person name="Riley R."/>
            <person name="Ahrendt S."/>
            <person name="Nagy L.G."/>
            <person name="Grigoriev I.V."/>
            <person name="Martin F."/>
            <person name="Rosso M.N."/>
        </authorList>
    </citation>
    <scope>NUCLEOTIDE SEQUENCE</scope>
    <source>
        <strain evidence="1">CBS 384.51</strain>
    </source>
</reference>
<organism evidence="1 2">
    <name type="scientific">Irpex rosettiformis</name>
    <dbReference type="NCBI Taxonomy" id="378272"/>
    <lineage>
        <taxon>Eukaryota</taxon>
        <taxon>Fungi</taxon>
        <taxon>Dikarya</taxon>
        <taxon>Basidiomycota</taxon>
        <taxon>Agaricomycotina</taxon>
        <taxon>Agaricomycetes</taxon>
        <taxon>Polyporales</taxon>
        <taxon>Irpicaceae</taxon>
        <taxon>Irpex</taxon>
    </lineage>
</organism>
<keyword evidence="1" id="KW-0378">Hydrolase</keyword>
<sequence>MSSLLQVQPFKGPYLLYEAVTTTFVRVPLWFIFALPRNNRPKATWSLRRSLLLWWRKHWGAVSERSGRWWKEPNYLALELGANIKGVWVNPVPHLIVGEVKEWAVLTGVEPVRVPGYWLEKPGATIPVDARAQAGEKVLYALHGGGYAACSAHPDDGTSNVPRGILQHTGPFLLRSFQLEYRNSKAPTENPSNPFPAALLDAIAGYDYLVRGLGFAPEDIILEGDSAGGNLALALMRYLVESQGQADGAIPRPPSALILSSPWSDLGPEPVERTTSRHLNLKSDFISLIGPGYVTMTGDFLGALGHIAGQTNRYISPASQSPSMGHISFKGFPRTFIVNGGSDVLRDQIRVLRDKMEADLGSKLKFVEFPDAWHDFLCFPEIEPERTEALHLIADWLQSEF</sequence>
<dbReference type="Proteomes" id="UP001055072">
    <property type="component" value="Unassembled WGS sequence"/>
</dbReference>
<gene>
    <name evidence="1" type="ORF">BDY19DRAFT_882424</name>
</gene>
<name>A0ACB8UFL5_9APHY</name>
<evidence type="ECO:0000313" key="1">
    <source>
        <dbReference type="EMBL" id="KAI0093133.1"/>
    </source>
</evidence>
<accession>A0ACB8UFL5</accession>
<protein>
    <submittedName>
        <fullName evidence="1">Alpha/Beta hydrolase protein</fullName>
    </submittedName>
</protein>
<dbReference type="EMBL" id="MU274902">
    <property type="protein sequence ID" value="KAI0093133.1"/>
    <property type="molecule type" value="Genomic_DNA"/>
</dbReference>